<evidence type="ECO:0000313" key="5">
    <source>
        <dbReference type="Proteomes" id="UP000776276"/>
    </source>
</evidence>
<keyword evidence="1 4" id="KW-0328">Glycosyltransferase</keyword>
<dbReference type="PANTHER" id="PTHR43363">
    <property type="entry name" value="HYPOXANTHINE PHOSPHORIBOSYLTRANSFERASE"/>
    <property type="match status" value="1"/>
</dbReference>
<reference evidence="4 5" key="1">
    <citation type="submission" date="2021-06" db="EMBL/GenBank/DDBJ databases">
        <title>Sphingomonas sp. XMGL2, whole genome shotgun sequencing project.</title>
        <authorList>
            <person name="Zhao G."/>
            <person name="Shen L."/>
        </authorList>
    </citation>
    <scope>NUCLEOTIDE SEQUENCE [LARGE SCALE GENOMIC DNA]</scope>
    <source>
        <strain evidence="4 5">XMGL2</strain>
    </source>
</reference>
<name>A0ABS6BJH8_9SPHN</name>
<sequence length="145" mass="15862">MPGFIVGVGRGGLAPGVYLSHRLDVPMLSVDHSSRVFGFADALLINLARRSAAGEQLLFIDDINDSGGTIHYLREALAREGAAAGAVRFATLIDNSRSSERVDYASRVIDRAENRDWFVFPWEAMASRATLVEEAESVPERLGRE</sequence>
<comment type="caution">
    <text evidence="4">The sequence shown here is derived from an EMBL/GenBank/DDBJ whole genome shotgun (WGS) entry which is preliminary data.</text>
</comment>
<feature type="domain" description="Phosphoribosyltransferase" evidence="3">
    <location>
        <begin position="4"/>
        <end position="123"/>
    </location>
</feature>
<evidence type="ECO:0000259" key="3">
    <source>
        <dbReference type="Pfam" id="PF00156"/>
    </source>
</evidence>
<accession>A0ABS6BJH8</accession>
<dbReference type="Pfam" id="PF00156">
    <property type="entry name" value="Pribosyltran"/>
    <property type="match status" value="1"/>
</dbReference>
<dbReference type="PANTHER" id="PTHR43363:SF1">
    <property type="entry name" value="HYPOXANTHINE-GUANINE PHOSPHORIBOSYLTRANSFERASE"/>
    <property type="match status" value="1"/>
</dbReference>
<organism evidence="4 5">
    <name type="scientific">Sphingomonas quercus</name>
    <dbReference type="NCBI Taxonomy" id="2842451"/>
    <lineage>
        <taxon>Bacteria</taxon>
        <taxon>Pseudomonadati</taxon>
        <taxon>Pseudomonadota</taxon>
        <taxon>Alphaproteobacteria</taxon>
        <taxon>Sphingomonadales</taxon>
        <taxon>Sphingomonadaceae</taxon>
        <taxon>Sphingomonas</taxon>
    </lineage>
</organism>
<keyword evidence="2" id="KW-0808">Transferase</keyword>
<evidence type="ECO:0000256" key="2">
    <source>
        <dbReference type="ARBA" id="ARBA00022679"/>
    </source>
</evidence>
<dbReference type="Proteomes" id="UP000776276">
    <property type="component" value="Unassembled WGS sequence"/>
</dbReference>
<dbReference type="EMBL" id="JAHKRT010000005">
    <property type="protein sequence ID" value="MBU3078334.1"/>
    <property type="molecule type" value="Genomic_DNA"/>
</dbReference>
<protein>
    <submittedName>
        <fullName evidence="4">Phosphoribosyltransferase domain-containing protein</fullName>
    </submittedName>
</protein>
<keyword evidence="5" id="KW-1185">Reference proteome</keyword>
<dbReference type="CDD" id="cd06223">
    <property type="entry name" value="PRTases_typeI"/>
    <property type="match status" value="1"/>
</dbReference>
<proteinExistence type="predicted"/>
<gene>
    <name evidence="4" type="ORF">KOF26_10680</name>
</gene>
<evidence type="ECO:0000256" key="1">
    <source>
        <dbReference type="ARBA" id="ARBA00022676"/>
    </source>
</evidence>
<dbReference type="GO" id="GO:0016757">
    <property type="term" value="F:glycosyltransferase activity"/>
    <property type="evidence" value="ECO:0007669"/>
    <property type="project" value="UniProtKB-KW"/>
</dbReference>
<evidence type="ECO:0000313" key="4">
    <source>
        <dbReference type="EMBL" id="MBU3078334.1"/>
    </source>
</evidence>
<dbReference type="InterPro" id="IPR000836">
    <property type="entry name" value="PRTase_dom"/>
</dbReference>